<dbReference type="Proteomes" id="UP001501736">
    <property type="component" value="Unassembled WGS sequence"/>
</dbReference>
<evidence type="ECO:0000313" key="8">
    <source>
        <dbReference type="Proteomes" id="UP001501736"/>
    </source>
</evidence>
<evidence type="ECO:0000313" key="7">
    <source>
        <dbReference type="EMBL" id="GAA3278305.1"/>
    </source>
</evidence>
<dbReference type="InterPro" id="IPR001207">
    <property type="entry name" value="Transposase_mutator"/>
</dbReference>
<dbReference type="Pfam" id="PF00872">
    <property type="entry name" value="Transposase_mut"/>
    <property type="match status" value="1"/>
</dbReference>
<gene>
    <name evidence="7" type="ORF">GCM10020260_00260</name>
</gene>
<evidence type="ECO:0000256" key="2">
    <source>
        <dbReference type="ARBA" id="ARBA00010961"/>
    </source>
</evidence>
<protein>
    <recommendedName>
        <fullName evidence="6">Mutator family transposase</fullName>
    </recommendedName>
</protein>
<dbReference type="PANTHER" id="PTHR33217:SF7">
    <property type="entry name" value="TRANSPOSASE FOR INSERTION SEQUENCE ELEMENT IS1081"/>
    <property type="match status" value="1"/>
</dbReference>
<keyword evidence="8" id="KW-1185">Reference proteome</keyword>
<comment type="function">
    <text evidence="1 6">Required for the transposition of the insertion element.</text>
</comment>
<keyword evidence="4 6" id="KW-0238">DNA-binding</keyword>
<evidence type="ECO:0000256" key="1">
    <source>
        <dbReference type="ARBA" id="ARBA00002190"/>
    </source>
</evidence>
<name>A0ABP6R5K2_9MICC</name>
<organism evidence="7 8">
    <name type="scientific">Nesterenkonia halobia</name>
    <dbReference type="NCBI Taxonomy" id="37922"/>
    <lineage>
        <taxon>Bacteria</taxon>
        <taxon>Bacillati</taxon>
        <taxon>Actinomycetota</taxon>
        <taxon>Actinomycetes</taxon>
        <taxon>Micrococcales</taxon>
        <taxon>Micrococcaceae</taxon>
        <taxon>Nesterenkonia</taxon>
    </lineage>
</organism>
<sequence length="90" mass="9943">MPAPWMWLCPSSVKVPTSLHWLLERRKRAERALTSVVATCYILGVSTRRMDKLVGSLGIESLSKSQVSTMASELDEQVAAFRARPLDAGP</sequence>
<evidence type="ECO:0000256" key="4">
    <source>
        <dbReference type="ARBA" id="ARBA00023125"/>
    </source>
</evidence>
<proteinExistence type="inferred from homology"/>
<evidence type="ECO:0000256" key="6">
    <source>
        <dbReference type="RuleBase" id="RU365089"/>
    </source>
</evidence>
<keyword evidence="6" id="KW-0814">Transposable element</keyword>
<comment type="similarity">
    <text evidence="2 6">Belongs to the transposase mutator family.</text>
</comment>
<dbReference type="PANTHER" id="PTHR33217">
    <property type="entry name" value="TRANSPOSASE FOR INSERTION SEQUENCE ELEMENT IS1081"/>
    <property type="match status" value="1"/>
</dbReference>
<accession>A0ABP6R5K2</accession>
<keyword evidence="3 6" id="KW-0815">Transposition</keyword>
<keyword evidence="5 6" id="KW-0233">DNA recombination</keyword>
<evidence type="ECO:0000256" key="5">
    <source>
        <dbReference type="ARBA" id="ARBA00023172"/>
    </source>
</evidence>
<comment type="caution">
    <text evidence="7">The sequence shown here is derived from an EMBL/GenBank/DDBJ whole genome shotgun (WGS) entry which is preliminary data.</text>
</comment>
<reference evidence="8" key="1">
    <citation type="journal article" date="2019" name="Int. J. Syst. Evol. Microbiol.">
        <title>The Global Catalogue of Microorganisms (GCM) 10K type strain sequencing project: providing services to taxonomists for standard genome sequencing and annotation.</title>
        <authorList>
            <consortium name="The Broad Institute Genomics Platform"/>
            <consortium name="The Broad Institute Genome Sequencing Center for Infectious Disease"/>
            <person name="Wu L."/>
            <person name="Ma J."/>
        </authorList>
    </citation>
    <scope>NUCLEOTIDE SEQUENCE [LARGE SCALE GENOMIC DNA]</scope>
    <source>
        <strain evidence="8">JCM 11483</strain>
    </source>
</reference>
<dbReference type="EMBL" id="BAAAYG010000001">
    <property type="protein sequence ID" value="GAA3278305.1"/>
    <property type="molecule type" value="Genomic_DNA"/>
</dbReference>
<evidence type="ECO:0000256" key="3">
    <source>
        <dbReference type="ARBA" id="ARBA00022578"/>
    </source>
</evidence>